<dbReference type="Proteomes" id="UP001331761">
    <property type="component" value="Unassembled WGS sequence"/>
</dbReference>
<dbReference type="GO" id="GO:0016020">
    <property type="term" value="C:membrane"/>
    <property type="evidence" value="ECO:0007669"/>
    <property type="project" value="UniProtKB-SubCell"/>
</dbReference>
<comment type="subcellular location">
    <subcellularLocation>
        <location evidence="1">Membrane</location>
        <topology evidence="1">Multi-pass membrane protein</topology>
    </subcellularLocation>
</comment>
<evidence type="ECO:0000256" key="2">
    <source>
        <dbReference type="ARBA" id="ARBA00022692"/>
    </source>
</evidence>
<evidence type="ECO:0000256" key="4">
    <source>
        <dbReference type="ARBA" id="ARBA00023136"/>
    </source>
</evidence>
<dbReference type="Gene3D" id="1.20.1560.10">
    <property type="entry name" value="ABC transporter type 1, transmembrane domain"/>
    <property type="match status" value="1"/>
</dbReference>
<dbReference type="GO" id="GO:0140359">
    <property type="term" value="F:ABC-type transporter activity"/>
    <property type="evidence" value="ECO:0007669"/>
    <property type="project" value="InterPro"/>
</dbReference>
<dbReference type="SUPFAM" id="SSF90123">
    <property type="entry name" value="ABC transporter transmembrane region"/>
    <property type="match status" value="1"/>
</dbReference>
<sequence>IAIETIENVRTIQLLTRMSMFYGRFETASKFGKRAEMRKGVFEGLNFTLSQSFTYIIVGVTYAVGIHIIYTEQKTSDSVFRTIMAMLLGSVAVMNSSSYFPEFVKARTAAGLLFSVIYRKPRTGDASVGEKA</sequence>
<feature type="transmembrane region" description="Helical" evidence="5">
    <location>
        <begin position="82"/>
        <end position="100"/>
    </location>
</feature>
<dbReference type="PANTHER" id="PTHR24221:SF243">
    <property type="entry name" value="P-GLYCOPROTEIN RELATED"/>
    <property type="match status" value="1"/>
</dbReference>
<feature type="non-terminal residue" evidence="7">
    <location>
        <position position="132"/>
    </location>
</feature>
<dbReference type="InterPro" id="IPR036640">
    <property type="entry name" value="ABC1_TM_sf"/>
</dbReference>
<organism evidence="7 8">
    <name type="scientific">Trichostrongylus colubriformis</name>
    <name type="common">Black scour worm</name>
    <dbReference type="NCBI Taxonomy" id="6319"/>
    <lineage>
        <taxon>Eukaryota</taxon>
        <taxon>Metazoa</taxon>
        <taxon>Ecdysozoa</taxon>
        <taxon>Nematoda</taxon>
        <taxon>Chromadorea</taxon>
        <taxon>Rhabditida</taxon>
        <taxon>Rhabditina</taxon>
        <taxon>Rhabditomorpha</taxon>
        <taxon>Strongyloidea</taxon>
        <taxon>Trichostrongylidae</taxon>
        <taxon>Trichostrongylus</taxon>
    </lineage>
</organism>
<accession>A0AAN8G0B6</accession>
<dbReference type="Pfam" id="PF00664">
    <property type="entry name" value="ABC_membrane"/>
    <property type="match status" value="1"/>
</dbReference>
<dbReference type="GO" id="GO:0005524">
    <property type="term" value="F:ATP binding"/>
    <property type="evidence" value="ECO:0007669"/>
    <property type="project" value="InterPro"/>
</dbReference>
<protein>
    <recommendedName>
        <fullName evidence="6">ABC transmembrane type-1 domain-containing protein</fullName>
    </recommendedName>
</protein>
<keyword evidence="3 5" id="KW-1133">Transmembrane helix</keyword>
<dbReference type="AlphaFoldDB" id="A0AAN8G0B6"/>
<proteinExistence type="predicted"/>
<dbReference type="EMBL" id="WIXE01000979">
    <property type="protein sequence ID" value="KAK5986124.1"/>
    <property type="molecule type" value="Genomic_DNA"/>
</dbReference>
<evidence type="ECO:0000256" key="5">
    <source>
        <dbReference type="SAM" id="Phobius"/>
    </source>
</evidence>
<dbReference type="PANTHER" id="PTHR24221">
    <property type="entry name" value="ATP-BINDING CASSETTE SUB-FAMILY B"/>
    <property type="match status" value="1"/>
</dbReference>
<feature type="domain" description="ABC transmembrane type-1" evidence="6">
    <location>
        <begin position="1"/>
        <end position="91"/>
    </location>
</feature>
<keyword evidence="4 5" id="KW-0472">Membrane</keyword>
<gene>
    <name evidence="7" type="ORF">GCK32_019952</name>
</gene>
<evidence type="ECO:0000313" key="8">
    <source>
        <dbReference type="Proteomes" id="UP001331761"/>
    </source>
</evidence>
<evidence type="ECO:0000256" key="3">
    <source>
        <dbReference type="ARBA" id="ARBA00022989"/>
    </source>
</evidence>
<evidence type="ECO:0000259" key="6">
    <source>
        <dbReference type="Pfam" id="PF00664"/>
    </source>
</evidence>
<dbReference type="InterPro" id="IPR011527">
    <property type="entry name" value="ABC1_TM_dom"/>
</dbReference>
<evidence type="ECO:0000313" key="7">
    <source>
        <dbReference type="EMBL" id="KAK5986124.1"/>
    </source>
</evidence>
<reference evidence="7 8" key="1">
    <citation type="submission" date="2019-10" db="EMBL/GenBank/DDBJ databases">
        <title>Assembly and Annotation for the nematode Trichostrongylus colubriformis.</title>
        <authorList>
            <person name="Martin J."/>
        </authorList>
    </citation>
    <scope>NUCLEOTIDE SEQUENCE [LARGE SCALE GENOMIC DNA]</scope>
    <source>
        <strain evidence="7">G859</strain>
        <tissue evidence="7">Whole worm</tissue>
    </source>
</reference>
<dbReference type="InterPro" id="IPR039421">
    <property type="entry name" value="Type_1_exporter"/>
</dbReference>
<name>A0AAN8G0B6_TRICO</name>
<dbReference type="FunFam" id="1.20.1560.10:FF:000146">
    <property type="entry name" value="p-GlycoProtein related"/>
    <property type="match status" value="1"/>
</dbReference>
<feature type="transmembrane region" description="Helical" evidence="5">
    <location>
        <begin position="52"/>
        <end position="70"/>
    </location>
</feature>
<keyword evidence="2 5" id="KW-0812">Transmembrane</keyword>
<evidence type="ECO:0000256" key="1">
    <source>
        <dbReference type="ARBA" id="ARBA00004141"/>
    </source>
</evidence>
<feature type="non-terminal residue" evidence="7">
    <location>
        <position position="1"/>
    </location>
</feature>
<comment type="caution">
    <text evidence="7">The sequence shown here is derived from an EMBL/GenBank/DDBJ whole genome shotgun (WGS) entry which is preliminary data.</text>
</comment>
<keyword evidence="8" id="KW-1185">Reference proteome</keyword>